<dbReference type="PIRSF" id="PIRSF037495">
    <property type="entry name" value="Opine_OX_OoxA/HcnB"/>
    <property type="match status" value="1"/>
</dbReference>
<dbReference type="AlphaFoldDB" id="A0A1G5FKJ8"/>
<protein>
    <submittedName>
        <fullName evidence="4">Thioredoxin reductase</fullName>
    </submittedName>
</protein>
<dbReference type="InterPro" id="IPR041854">
    <property type="entry name" value="BFD-like_2Fe2S-bd_dom_sf"/>
</dbReference>
<dbReference type="PRINTS" id="PR00368">
    <property type="entry name" value="FADPNR"/>
</dbReference>
<dbReference type="STRING" id="419481.SAMN05216233_108116"/>
<dbReference type="Gene3D" id="1.10.10.1100">
    <property type="entry name" value="BFD-like [2Fe-2S]-binding domain"/>
    <property type="match status" value="1"/>
</dbReference>
<dbReference type="PANTHER" id="PTHR42949:SF3">
    <property type="entry name" value="ANAEROBIC GLYCEROL-3-PHOSPHATE DEHYDROGENASE SUBUNIT B"/>
    <property type="match status" value="1"/>
</dbReference>
<dbReference type="PRINTS" id="PR00411">
    <property type="entry name" value="PNDRDTASEI"/>
</dbReference>
<dbReference type="PANTHER" id="PTHR42949">
    <property type="entry name" value="ANAEROBIC GLYCEROL-3-PHOSPHATE DEHYDROGENASE SUBUNIT B"/>
    <property type="match status" value="1"/>
</dbReference>
<dbReference type="Pfam" id="PF17806">
    <property type="entry name" value="SO_alpha_A3"/>
    <property type="match status" value="1"/>
</dbReference>
<reference evidence="4 5" key="1">
    <citation type="submission" date="2016-10" db="EMBL/GenBank/DDBJ databases">
        <authorList>
            <person name="de Groot N.N."/>
        </authorList>
    </citation>
    <scope>NUCLEOTIDE SEQUENCE [LARGE SCALE GENOMIC DNA]</scope>
    <source>
        <strain evidence="4 5">AA1</strain>
    </source>
</reference>
<dbReference type="SUPFAM" id="SSF51905">
    <property type="entry name" value="FAD/NAD(P)-binding domain"/>
    <property type="match status" value="1"/>
</dbReference>
<dbReference type="OrthoDB" id="9801699at2"/>
<gene>
    <name evidence="4" type="ORF">SAMN05216233_108116</name>
</gene>
<evidence type="ECO:0000259" key="2">
    <source>
        <dbReference type="Pfam" id="PF07992"/>
    </source>
</evidence>
<dbReference type="InterPro" id="IPR041117">
    <property type="entry name" value="SoxA_A3"/>
</dbReference>
<sequence length="473" mass="50681">MNHHCDVVVIGAGPAGLAASATLAEMGLDVLTLDEQHRVGGQIYRHVEVAPKAAHTLFGPDYSRGLDLVNEFRKSGARHEPGASVWQVEPDGTVCYSQAGASRRIRANYIVAATGAMERPMPIPGWTLPGVMGAGAANNLAKEAGLTPSGRVVLAGSGPLLLLEASLLIKKGVNIAAILETTPTIPSVWALPRAPQALLRSDFLLKGALMMREIKRSGVSHYKGVTGIRALGEEAVESVEAVCGDKTLHLKADMLLLHFGVIPNTHIFRQMGCRMAWNPRQRCWTPACDPWGRTNFERVFAAGDGAGVSGALAARYKGELAALEIARCLGILSEEERNTRALPLRKAKMHDAWPRPFIDALYAPQPGQFLFTDDTVLCRCENVTVGEVRKVVGEGVRDVNEVKIITRCGMGPCQGRMCGPALAEVVGSALKISPHRTGQLSVRPPLKPIPLEEIAAMDLSAGTDGGNWLLDKK</sequence>
<dbReference type="InterPro" id="IPR023753">
    <property type="entry name" value="FAD/NAD-binding_dom"/>
</dbReference>
<evidence type="ECO:0000313" key="4">
    <source>
        <dbReference type="EMBL" id="SCY39671.1"/>
    </source>
</evidence>
<dbReference type="InterPro" id="IPR017224">
    <property type="entry name" value="Opine_Oxase_asu/HCN_bsu"/>
</dbReference>
<accession>A0A1G5FKJ8</accession>
<proteinExistence type="predicted"/>
<evidence type="ECO:0000256" key="1">
    <source>
        <dbReference type="ARBA" id="ARBA00023002"/>
    </source>
</evidence>
<feature type="domain" description="SoxA A3" evidence="3">
    <location>
        <begin position="381"/>
        <end position="456"/>
    </location>
</feature>
<keyword evidence="5" id="KW-1185">Reference proteome</keyword>
<dbReference type="RefSeq" id="WP_092210974.1">
    <property type="nucleotide sequence ID" value="NZ_FMUX01000008.1"/>
</dbReference>
<dbReference type="Proteomes" id="UP000198870">
    <property type="component" value="Unassembled WGS sequence"/>
</dbReference>
<dbReference type="Pfam" id="PF07992">
    <property type="entry name" value="Pyr_redox_2"/>
    <property type="match status" value="1"/>
</dbReference>
<dbReference type="InterPro" id="IPR051691">
    <property type="entry name" value="Metab_Enz_Cyan_OpOx_G3PDH"/>
</dbReference>
<name>A0A1G5FKJ8_9BACT</name>
<dbReference type="Gene3D" id="3.50.50.60">
    <property type="entry name" value="FAD/NAD(P)-binding domain"/>
    <property type="match status" value="2"/>
</dbReference>
<evidence type="ECO:0000259" key="3">
    <source>
        <dbReference type="Pfam" id="PF17806"/>
    </source>
</evidence>
<dbReference type="EMBL" id="FMUX01000008">
    <property type="protein sequence ID" value="SCY39671.1"/>
    <property type="molecule type" value="Genomic_DNA"/>
</dbReference>
<organism evidence="4 5">
    <name type="scientific">Desulfoluna spongiiphila</name>
    <dbReference type="NCBI Taxonomy" id="419481"/>
    <lineage>
        <taxon>Bacteria</taxon>
        <taxon>Pseudomonadati</taxon>
        <taxon>Thermodesulfobacteriota</taxon>
        <taxon>Desulfobacteria</taxon>
        <taxon>Desulfobacterales</taxon>
        <taxon>Desulfolunaceae</taxon>
        <taxon>Desulfoluna</taxon>
    </lineage>
</organism>
<keyword evidence="1" id="KW-0560">Oxidoreductase</keyword>
<evidence type="ECO:0000313" key="5">
    <source>
        <dbReference type="Proteomes" id="UP000198870"/>
    </source>
</evidence>
<feature type="domain" description="FAD/NAD(P)-binding" evidence="2">
    <location>
        <begin position="6"/>
        <end position="308"/>
    </location>
</feature>
<dbReference type="GO" id="GO:0016491">
    <property type="term" value="F:oxidoreductase activity"/>
    <property type="evidence" value="ECO:0007669"/>
    <property type="project" value="UniProtKB-KW"/>
</dbReference>
<dbReference type="InterPro" id="IPR036188">
    <property type="entry name" value="FAD/NAD-bd_sf"/>
</dbReference>
<dbReference type="CDD" id="cd19946">
    <property type="entry name" value="GlpA-like_Fer2_BFD-like"/>
    <property type="match status" value="1"/>
</dbReference>